<dbReference type="Proteomes" id="UP000287394">
    <property type="component" value="Chromosome"/>
</dbReference>
<dbReference type="RefSeq" id="WP_119323303.1">
    <property type="nucleotide sequence ID" value="NZ_AP025739.1"/>
</dbReference>
<organism evidence="1 2">
    <name type="scientific">Capsulimonas corticalis</name>
    <dbReference type="NCBI Taxonomy" id="2219043"/>
    <lineage>
        <taxon>Bacteria</taxon>
        <taxon>Bacillati</taxon>
        <taxon>Armatimonadota</taxon>
        <taxon>Armatimonadia</taxon>
        <taxon>Capsulimonadales</taxon>
        <taxon>Capsulimonadaceae</taxon>
        <taxon>Capsulimonas</taxon>
    </lineage>
</organism>
<sequence>MPNSLFRDPARMIGAMEAQIASFTENNILLERSLGTADAEELVLKVRALEQKVQDLQPTPEQVVIGDDATDLQEAHARFSAFAGKIKRLSAAMESLEAQLVSLYEERAKLERELGRADADEIIAAFHHLSAK</sequence>
<keyword evidence="2" id="KW-1185">Reference proteome</keyword>
<dbReference type="EMBL" id="AP025739">
    <property type="protein sequence ID" value="BDI31641.1"/>
    <property type="molecule type" value="Genomic_DNA"/>
</dbReference>
<reference evidence="1 2" key="1">
    <citation type="journal article" date="2019" name="Int. J. Syst. Evol. Microbiol.">
        <title>Capsulimonas corticalis gen. nov., sp. nov., an aerobic capsulated bacterium, of a novel bacterial order, Capsulimonadales ord. nov., of the class Armatimonadia of the phylum Armatimonadetes.</title>
        <authorList>
            <person name="Li J."/>
            <person name="Kudo C."/>
            <person name="Tonouchi A."/>
        </authorList>
    </citation>
    <scope>NUCLEOTIDE SEQUENCE [LARGE SCALE GENOMIC DNA]</scope>
    <source>
        <strain evidence="1 2">AX-7</strain>
    </source>
</reference>
<gene>
    <name evidence="1" type="ORF">CCAX7_36920</name>
</gene>
<protein>
    <submittedName>
        <fullName evidence="1">Uncharacterized protein</fullName>
    </submittedName>
</protein>
<evidence type="ECO:0000313" key="2">
    <source>
        <dbReference type="Proteomes" id="UP000287394"/>
    </source>
</evidence>
<accession>A0A402D173</accession>
<evidence type="ECO:0000313" key="1">
    <source>
        <dbReference type="EMBL" id="BDI31641.1"/>
    </source>
</evidence>
<name>A0A402D173_9BACT</name>
<proteinExistence type="predicted"/>
<dbReference type="AlphaFoldDB" id="A0A402D173"/>
<dbReference type="KEGG" id="ccot:CCAX7_36920"/>